<dbReference type="RefSeq" id="WP_168660609.1">
    <property type="nucleotide sequence ID" value="NZ_CP051180.1"/>
</dbReference>
<keyword evidence="9" id="KW-0969">Cilium</keyword>
<organism evidence="9 10">
    <name type="scientific">Ferrimonas lipolytica</name>
    <dbReference type="NCBI Taxonomy" id="2724191"/>
    <lineage>
        <taxon>Bacteria</taxon>
        <taxon>Pseudomonadati</taxon>
        <taxon>Pseudomonadota</taxon>
        <taxon>Gammaproteobacteria</taxon>
        <taxon>Alteromonadales</taxon>
        <taxon>Ferrimonadaceae</taxon>
        <taxon>Ferrimonas</taxon>
    </lineage>
</organism>
<evidence type="ECO:0000313" key="9">
    <source>
        <dbReference type="EMBL" id="QIZ77349.1"/>
    </source>
</evidence>
<evidence type="ECO:0000256" key="4">
    <source>
        <dbReference type="ARBA" id="ARBA00023136"/>
    </source>
</evidence>
<dbReference type="GO" id="GO:0005886">
    <property type="term" value="C:plasma membrane"/>
    <property type="evidence" value="ECO:0007669"/>
    <property type="project" value="UniProtKB-SubCell"/>
</dbReference>
<comment type="subcellular location">
    <subcellularLocation>
        <location evidence="7">Cell membrane</location>
    </subcellularLocation>
    <subcellularLocation>
        <location evidence="7">Bacterial flagellum basal body</location>
    </subcellularLocation>
</comment>
<feature type="chain" id="PRO_5026361688" description="Flagellar protein" evidence="8">
    <location>
        <begin position="17"/>
        <end position="123"/>
    </location>
</feature>
<keyword evidence="1 7" id="KW-1003">Cell membrane</keyword>
<dbReference type="Proteomes" id="UP000501602">
    <property type="component" value="Chromosome"/>
</dbReference>
<dbReference type="NCBIfam" id="TIGR03500">
    <property type="entry name" value="FliO_TIGR"/>
    <property type="match status" value="1"/>
</dbReference>
<dbReference type="InterPro" id="IPR022781">
    <property type="entry name" value="Flagellar_biosynth_FliO"/>
</dbReference>
<dbReference type="InterPro" id="IPR052205">
    <property type="entry name" value="FliO/MopB"/>
</dbReference>
<evidence type="ECO:0000256" key="7">
    <source>
        <dbReference type="RuleBase" id="RU362064"/>
    </source>
</evidence>
<protein>
    <recommendedName>
        <fullName evidence="7">Flagellar protein</fullName>
    </recommendedName>
</protein>
<accession>A0A6H1UFE5</accession>
<dbReference type="EMBL" id="CP051180">
    <property type="protein sequence ID" value="QIZ77349.1"/>
    <property type="molecule type" value="Genomic_DNA"/>
</dbReference>
<dbReference type="GO" id="GO:0009425">
    <property type="term" value="C:bacterial-type flagellum basal body"/>
    <property type="evidence" value="ECO:0007669"/>
    <property type="project" value="UniProtKB-SubCell"/>
</dbReference>
<gene>
    <name evidence="9" type="primary">fliO</name>
    <name evidence="9" type="ORF">HER31_10935</name>
</gene>
<dbReference type="AlphaFoldDB" id="A0A6H1UFE5"/>
<keyword evidence="8" id="KW-0732">Signal</keyword>
<reference evidence="9 10" key="1">
    <citation type="submission" date="2020-04" db="EMBL/GenBank/DDBJ databases">
        <title>Ferrimonas sp. S7 isolated from sea water.</title>
        <authorList>
            <person name="Bae S.S."/>
            <person name="Baek K."/>
        </authorList>
    </citation>
    <scope>NUCLEOTIDE SEQUENCE [LARGE SCALE GENOMIC DNA]</scope>
    <source>
        <strain evidence="9 10">S7</strain>
    </source>
</reference>
<keyword evidence="5 7" id="KW-0975">Bacterial flagellum</keyword>
<evidence type="ECO:0000256" key="2">
    <source>
        <dbReference type="ARBA" id="ARBA00022692"/>
    </source>
</evidence>
<feature type="signal peptide" evidence="8">
    <location>
        <begin position="1"/>
        <end position="16"/>
    </location>
</feature>
<sequence length="123" mass="13167">MSRLLLLLLVAMPASAEPFSAQESYLTMLGSLVGIVALILLLAWLSKRLQLPVAGNGPMKVVATLPLGPKERLLVVQVGEQQHLLSSGAAGTRLLTTLEEPLPVAELPQFGALLDKFKNKQES</sequence>
<evidence type="ECO:0000256" key="8">
    <source>
        <dbReference type="SAM" id="SignalP"/>
    </source>
</evidence>
<keyword evidence="9" id="KW-0966">Cell projection</keyword>
<feature type="transmembrane region" description="Helical" evidence="7">
    <location>
        <begin position="26"/>
        <end position="45"/>
    </location>
</feature>
<dbReference type="PANTHER" id="PTHR38766">
    <property type="entry name" value="FLAGELLAR PROTEIN FLIO"/>
    <property type="match status" value="1"/>
</dbReference>
<evidence type="ECO:0000313" key="10">
    <source>
        <dbReference type="Proteomes" id="UP000501602"/>
    </source>
</evidence>
<dbReference type="Pfam" id="PF04347">
    <property type="entry name" value="FliO"/>
    <property type="match status" value="1"/>
</dbReference>
<keyword evidence="3 7" id="KW-1133">Transmembrane helix</keyword>
<dbReference type="PANTHER" id="PTHR38766:SF1">
    <property type="entry name" value="FLAGELLAR PROTEIN FLIO"/>
    <property type="match status" value="1"/>
</dbReference>
<name>A0A6H1UFE5_9GAMM</name>
<dbReference type="KEGG" id="fes:HER31_10935"/>
<evidence type="ECO:0000256" key="1">
    <source>
        <dbReference type="ARBA" id="ARBA00022475"/>
    </source>
</evidence>
<dbReference type="GO" id="GO:0044781">
    <property type="term" value="P:bacterial-type flagellum organization"/>
    <property type="evidence" value="ECO:0007669"/>
    <property type="project" value="UniProtKB-UniRule"/>
</dbReference>
<evidence type="ECO:0000256" key="3">
    <source>
        <dbReference type="ARBA" id="ARBA00022989"/>
    </source>
</evidence>
<evidence type="ECO:0000256" key="5">
    <source>
        <dbReference type="ARBA" id="ARBA00023143"/>
    </source>
</evidence>
<keyword evidence="4 7" id="KW-0472">Membrane</keyword>
<keyword evidence="9" id="KW-0282">Flagellum</keyword>
<evidence type="ECO:0000256" key="6">
    <source>
        <dbReference type="ARBA" id="ARBA00037937"/>
    </source>
</evidence>
<comment type="similarity">
    <text evidence="6 7">Belongs to the FliO/MopB family.</text>
</comment>
<keyword evidence="2 7" id="KW-0812">Transmembrane</keyword>
<keyword evidence="10" id="KW-1185">Reference proteome</keyword>
<proteinExistence type="inferred from homology"/>